<keyword evidence="1" id="KW-0732">Signal</keyword>
<protein>
    <submittedName>
        <fullName evidence="3">YHS domain-containing protein</fullName>
    </submittedName>
</protein>
<gene>
    <name evidence="3" type="ORF">MMF97_12055</name>
</gene>
<feature type="domain" description="TRASH" evidence="2">
    <location>
        <begin position="39"/>
        <end position="76"/>
    </location>
</feature>
<keyword evidence="4" id="KW-1185">Reference proteome</keyword>
<proteinExistence type="predicted"/>
<dbReference type="InterPro" id="IPR011017">
    <property type="entry name" value="TRASH_dom"/>
</dbReference>
<evidence type="ECO:0000313" key="3">
    <source>
        <dbReference type="EMBL" id="MCJ0743451.1"/>
    </source>
</evidence>
<dbReference type="Pfam" id="PF04945">
    <property type="entry name" value="YHS"/>
    <property type="match status" value="1"/>
</dbReference>
<dbReference type="SMART" id="SM00746">
    <property type="entry name" value="TRASH"/>
    <property type="match status" value="1"/>
</dbReference>
<feature type="signal peptide" evidence="1">
    <location>
        <begin position="1"/>
        <end position="19"/>
    </location>
</feature>
<name>A0ABS9ZYP6_9SPHI</name>
<reference evidence="3" key="1">
    <citation type="submission" date="2022-03" db="EMBL/GenBank/DDBJ databases">
        <authorList>
            <person name="Woo C.Y."/>
        </authorList>
    </citation>
    <scope>NUCLEOTIDE SEQUENCE</scope>
    <source>
        <strain evidence="3">CYS-01</strain>
    </source>
</reference>
<accession>A0ABS9ZYP6</accession>
<evidence type="ECO:0000259" key="2">
    <source>
        <dbReference type="SMART" id="SM00746"/>
    </source>
</evidence>
<evidence type="ECO:0000256" key="1">
    <source>
        <dbReference type="SAM" id="SignalP"/>
    </source>
</evidence>
<evidence type="ECO:0000313" key="4">
    <source>
        <dbReference type="Proteomes" id="UP001165460"/>
    </source>
</evidence>
<dbReference type="InterPro" id="IPR009078">
    <property type="entry name" value="Ferritin-like_SF"/>
</dbReference>
<sequence>MKKVLFIAAFAIFSQFAKAQSVKQQTLPTDTTEQAIEIDPVCKMKVKTEKAISFIYHKKSYYFCSESCKKAFSSAPEKYIKK</sequence>
<dbReference type="SUPFAM" id="SSF47240">
    <property type="entry name" value="Ferritin-like"/>
    <property type="match status" value="1"/>
</dbReference>
<dbReference type="Proteomes" id="UP001165460">
    <property type="component" value="Unassembled WGS sequence"/>
</dbReference>
<comment type="caution">
    <text evidence="3">The sequence shown here is derived from an EMBL/GenBank/DDBJ whole genome shotgun (WGS) entry which is preliminary data.</text>
</comment>
<feature type="chain" id="PRO_5045445632" evidence="1">
    <location>
        <begin position="20"/>
        <end position="82"/>
    </location>
</feature>
<dbReference type="InterPro" id="IPR007029">
    <property type="entry name" value="YHS_dom"/>
</dbReference>
<organism evidence="3 4">
    <name type="scientific">Pedobacter montanisoli</name>
    <dbReference type="NCBI Taxonomy" id="2923277"/>
    <lineage>
        <taxon>Bacteria</taxon>
        <taxon>Pseudomonadati</taxon>
        <taxon>Bacteroidota</taxon>
        <taxon>Sphingobacteriia</taxon>
        <taxon>Sphingobacteriales</taxon>
        <taxon>Sphingobacteriaceae</taxon>
        <taxon>Pedobacter</taxon>
    </lineage>
</organism>
<dbReference type="InterPro" id="IPR012348">
    <property type="entry name" value="RNR-like"/>
</dbReference>
<dbReference type="RefSeq" id="WP_243362637.1">
    <property type="nucleotide sequence ID" value="NZ_JALGBH010000002.1"/>
</dbReference>
<dbReference type="EMBL" id="JALGBH010000002">
    <property type="protein sequence ID" value="MCJ0743451.1"/>
    <property type="molecule type" value="Genomic_DNA"/>
</dbReference>
<dbReference type="Gene3D" id="1.10.620.20">
    <property type="entry name" value="Ribonucleotide Reductase, subunit A"/>
    <property type="match status" value="1"/>
</dbReference>